<evidence type="ECO:0008006" key="2">
    <source>
        <dbReference type="Google" id="ProtNLM"/>
    </source>
</evidence>
<dbReference type="PANTHER" id="PTHR20978">
    <property type="entry name" value="SPLICING FACTOR 3B SUBUNIT 5"/>
    <property type="match status" value="1"/>
</dbReference>
<dbReference type="GO" id="GO:0000398">
    <property type="term" value="P:mRNA splicing, via spliceosome"/>
    <property type="evidence" value="ECO:0007669"/>
    <property type="project" value="TreeGrafter"/>
</dbReference>
<proteinExistence type="predicted"/>
<dbReference type="ExpressionAtlas" id="R7W939">
    <property type="expression patterns" value="baseline"/>
</dbReference>
<reference evidence="1" key="1">
    <citation type="submission" date="2015-06" db="UniProtKB">
        <authorList>
            <consortium name="EnsemblPlants"/>
        </authorList>
    </citation>
    <scope>IDENTIFICATION</scope>
</reference>
<name>R7W939_AEGTA</name>
<protein>
    <recommendedName>
        <fullName evidence="2">MaoC-like domain-containing protein</fullName>
    </recommendedName>
</protein>
<dbReference type="EnsemblPlants" id="EMT15285">
    <property type="protein sequence ID" value="EMT15285"/>
    <property type="gene ID" value="F775_24363"/>
</dbReference>
<evidence type="ECO:0000313" key="1">
    <source>
        <dbReference type="EnsemblPlants" id="EMT15285"/>
    </source>
</evidence>
<dbReference type="SUPFAM" id="SSF54637">
    <property type="entry name" value="Thioesterase/thiol ester dehydrase-isomerase"/>
    <property type="match status" value="1"/>
</dbReference>
<dbReference type="GO" id="GO:0005686">
    <property type="term" value="C:U2 snRNP"/>
    <property type="evidence" value="ECO:0007669"/>
    <property type="project" value="TreeGrafter"/>
</dbReference>
<dbReference type="PANTHER" id="PTHR20978:SF10">
    <property type="entry name" value="SPLICING FACTOR SUBUNIT"/>
    <property type="match status" value="1"/>
</dbReference>
<accession>R7W939</accession>
<sequence length="319" mass="36487">MQASDRFNINSQLEHLQAKYVGTGHADLTRFEWAVNIQRDSYASYIGHYPMLAYFSIAENESIGRERYEFMQACGKMFKSFFLLKLKKKFNLSYPVFLFEHVCYGHGAVDLFMCFIKFILLPSALASLKFLTKCCFPVASLLKETKTEELFNFWTALAILPHKGVMYRDVVSASYYICERWDSLSPPASLHWCLRRRLRQPLHFFFDELHICTPLPDIPWMSVSHQCLKQAKFAVLLVLKVRQKPGAVYASQSLKFSAPVYVGDEVVAQVQALQIKAAGARHIVKFATKCFTDDEETLAIDGEAIAFLPTLKLCTEAIE</sequence>
<dbReference type="Gene3D" id="3.10.129.10">
    <property type="entry name" value="Hotdog Thioesterase"/>
    <property type="match status" value="1"/>
</dbReference>
<dbReference type="AlphaFoldDB" id="R7W939"/>
<organism evidence="1">
    <name type="scientific">Aegilops tauschii</name>
    <name type="common">Tausch's goatgrass</name>
    <name type="synonym">Aegilops squarrosa</name>
    <dbReference type="NCBI Taxonomy" id="37682"/>
    <lineage>
        <taxon>Eukaryota</taxon>
        <taxon>Viridiplantae</taxon>
        <taxon>Streptophyta</taxon>
        <taxon>Embryophyta</taxon>
        <taxon>Tracheophyta</taxon>
        <taxon>Spermatophyta</taxon>
        <taxon>Magnoliopsida</taxon>
        <taxon>Liliopsida</taxon>
        <taxon>Poales</taxon>
        <taxon>Poaceae</taxon>
        <taxon>BOP clade</taxon>
        <taxon>Pooideae</taxon>
        <taxon>Triticodae</taxon>
        <taxon>Triticeae</taxon>
        <taxon>Triticinae</taxon>
        <taxon>Aegilops</taxon>
    </lineage>
</organism>
<dbReference type="GO" id="GO:0071011">
    <property type="term" value="C:precatalytic spliceosome"/>
    <property type="evidence" value="ECO:0007669"/>
    <property type="project" value="TreeGrafter"/>
</dbReference>
<dbReference type="InterPro" id="IPR009846">
    <property type="entry name" value="SF3b5/RDS3-10"/>
</dbReference>
<dbReference type="Pfam" id="PF07189">
    <property type="entry name" value="SF3b10"/>
    <property type="match status" value="1"/>
</dbReference>
<dbReference type="InterPro" id="IPR029069">
    <property type="entry name" value="HotDog_dom_sf"/>
</dbReference>